<proteinExistence type="predicted"/>
<evidence type="ECO:0000313" key="1">
    <source>
        <dbReference type="EMBL" id="SDK60690.1"/>
    </source>
</evidence>
<organism evidence="1 2">
    <name type="scientific">Flavobacterium noncentrifugens</name>
    <dbReference type="NCBI Taxonomy" id="1128970"/>
    <lineage>
        <taxon>Bacteria</taxon>
        <taxon>Pseudomonadati</taxon>
        <taxon>Bacteroidota</taxon>
        <taxon>Flavobacteriia</taxon>
        <taxon>Flavobacteriales</taxon>
        <taxon>Flavobacteriaceae</taxon>
        <taxon>Flavobacterium</taxon>
    </lineage>
</organism>
<accession>A0A1G9D9W9</accession>
<name>A0A1G9D9W9_9FLAO</name>
<dbReference type="AlphaFoldDB" id="A0A1G9D9W9"/>
<gene>
    <name evidence="1" type="ORF">SAMN04487935_3762</name>
</gene>
<reference evidence="1 2" key="1">
    <citation type="submission" date="2016-10" db="EMBL/GenBank/DDBJ databases">
        <authorList>
            <person name="de Groot N.N."/>
        </authorList>
    </citation>
    <scope>NUCLEOTIDE SEQUENCE [LARGE SCALE GENOMIC DNA]</scope>
    <source>
        <strain evidence="1 2">CGMCC 1.10076</strain>
    </source>
</reference>
<keyword evidence="2" id="KW-1185">Reference proteome</keyword>
<dbReference type="Proteomes" id="UP000199580">
    <property type="component" value="Unassembled WGS sequence"/>
</dbReference>
<sequence length="41" mass="4711">MEVRWTDNAIDSMLSNSDMLQNTGALAAIFPLDLEVRMFFF</sequence>
<dbReference type="EMBL" id="FNEZ01000009">
    <property type="protein sequence ID" value="SDK60690.1"/>
    <property type="molecule type" value="Genomic_DNA"/>
</dbReference>
<evidence type="ECO:0000313" key="2">
    <source>
        <dbReference type="Proteomes" id="UP000199580"/>
    </source>
</evidence>
<protein>
    <submittedName>
        <fullName evidence="1">Uncharacterized protein</fullName>
    </submittedName>
</protein>